<keyword evidence="4" id="KW-1185">Reference proteome</keyword>
<gene>
    <name evidence="3" type="ORF">DEIGR_102361</name>
</gene>
<evidence type="ECO:0000259" key="2">
    <source>
        <dbReference type="PROSITE" id="PS50965"/>
    </source>
</evidence>
<feature type="compositionally biased region" description="Low complexity" evidence="1">
    <location>
        <begin position="210"/>
        <end position="227"/>
    </location>
</feature>
<protein>
    <recommendedName>
        <fullName evidence="2">NERD domain-containing protein</fullName>
    </recommendedName>
</protein>
<sequence>MIVKDLEPQQHADPLRRAGYDAERQMAHYLKRAFAEDPRKFVFHNLRLERRGEIAQIDHLILHRFGLLIVESKSVAGQVSVNEHGEWTRWWNRQGRGMPSPVLQARRQLDLLLALLDDHTTELMDRSMLGLKQRTLSGVRRDVLVAISDGGRITRKSDVPELVKADQVPDRVKAIIGAEQEKTFGSFGLTDAEMTRIQAFLRNRHVPAPAEAVPAAPEPAHTRAAPVSVPPAEPARPERHSAAPVRTSQERQAQARPRPDVACRACSSANVTVQFGKYGYYLKCGDCGGNTPAKPVCAACGQPGKVSKRGPEFTATCAGGHTWAYWTNPA</sequence>
<feature type="domain" description="NERD" evidence="2">
    <location>
        <begin position="18"/>
        <end position="135"/>
    </location>
</feature>
<evidence type="ECO:0000313" key="4">
    <source>
        <dbReference type="Proteomes" id="UP000056209"/>
    </source>
</evidence>
<dbReference type="Proteomes" id="UP000056209">
    <property type="component" value="Unassembled WGS sequence"/>
</dbReference>
<organism evidence="3 4">
    <name type="scientific">Deinococcus grandis</name>
    <dbReference type="NCBI Taxonomy" id="57498"/>
    <lineage>
        <taxon>Bacteria</taxon>
        <taxon>Thermotogati</taxon>
        <taxon>Deinococcota</taxon>
        <taxon>Deinococci</taxon>
        <taxon>Deinococcales</taxon>
        <taxon>Deinococcaceae</taxon>
        <taxon>Deinococcus</taxon>
    </lineage>
</organism>
<name>A0A117DNV5_9DEIO</name>
<accession>A0A117DNV5</accession>
<evidence type="ECO:0000256" key="1">
    <source>
        <dbReference type="SAM" id="MobiDB-lite"/>
    </source>
</evidence>
<dbReference type="RefSeq" id="WP_058977390.1">
    <property type="nucleotide sequence ID" value="NZ_BCMS01000001.1"/>
</dbReference>
<feature type="region of interest" description="Disordered" evidence="1">
    <location>
        <begin position="210"/>
        <end position="257"/>
    </location>
</feature>
<dbReference type="EMBL" id="BCMS01000001">
    <property type="protein sequence ID" value="GAQ22334.1"/>
    <property type="molecule type" value="Genomic_DNA"/>
</dbReference>
<proteinExistence type="predicted"/>
<reference evidence="4" key="1">
    <citation type="submission" date="2015-11" db="EMBL/GenBank/DDBJ databases">
        <title>Draft Genome Sequence of the Radioresistant Bacterium Deinococcus grandis, Isolated from Freshwater Fish in Japan.</title>
        <authorList>
            <person name="Satoh K."/>
            <person name="Onodera T."/>
            <person name="Omoso K."/>
            <person name="Takeda-Yano K."/>
            <person name="Katayama T."/>
            <person name="Oono Y."/>
            <person name="Narumi I."/>
        </authorList>
    </citation>
    <scope>NUCLEOTIDE SEQUENCE [LARGE SCALE GENOMIC DNA]</scope>
    <source>
        <strain evidence="4">ATCC 43672</strain>
    </source>
</reference>
<evidence type="ECO:0000313" key="3">
    <source>
        <dbReference type="EMBL" id="GAQ22334.1"/>
    </source>
</evidence>
<comment type="caution">
    <text evidence="3">The sequence shown here is derived from an EMBL/GenBank/DDBJ whole genome shotgun (WGS) entry which is preliminary data.</text>
</comment>
<dbReference type="OrthoDB" id="5500241at2"/>
<dbReference type="PROSITE" id="PS50965">
    <property type="entry name" value="NERD"/>
    <property type="match status" value="1"/>
</dbReference>
<dbReference type="Pfam" id="PF08378">
    <property type="entry name" value="NERD"/>
    <property type="match status" value="1"/>
</dbReference>
<dbReference type="InterPro" id="IPR011528">
    <property type="entry name" value="NERD"/>
</dbReference>
<dbReference type="AlphaFoldDB" id="A0A117DNV5"/>